<gene>
    <name evidence="2" type="ORF">EI97DRAFT_249749</name>
</gene>
<evidence type="ECO:0000313" key="2">
    <source>
        <dbReference type="EMBL" id="KAF2278285.1"/>
    </source>
</evidence>
<proteinExistence type="predicted"/>
<feature type="region of interest" description="Disordered" evidence="1">
    <location>
        <begin position="149"/>
        <end position="171"/>
    </location>
</feature>
<dbReference type="Proteomes" id="UP000800097">
    <property type="component" value="Unassembled WGS sequence"/>
</dbReference>
<name>A0A6A6JPU8_WESOR</name>
<feature type="compositionally biased region" description="Pro residues" evidence="1">
    <location>
        <begin position="262"/>
        <end position="277"/>
    </location>
</feature>
<dbReference type="RefSeq" id="XP_033655824.1">
    <property type="nucleotide sequence ID" value="XM_033794129.1"/>
</dbReference>
<dbReference type="GeneID" id="54547304"/>
<dbReference type="EMBL" id="ML986488">
    <property type="protein sequence ID" value="KAF2278285.1"/>
    <property type="molecule type" value="Genomic_DNA"/>
</dbReference>
<dbReference type="AlphaFoldDB" id="A0A6A6JPU8"/>
<organism evidence="2 3">
    <name type="scientific">Westerdykella ornata</name>
    <dbReference type="NCBI Taxonomy" id="318751"/>
    <lineage>
        <taxon>Eukaryota</taxon>
        <taxon>Fungi</taxon>
        <taxon>Dikarya</taxon>
        <taxon>Ascomycota</taxon>
        <taxon>Pezizomycotina</taxon>
        <taxon>Dothideomycetes</taxon>
        <taxon>Pleosporomycetidae</taxon>
        <taxon>Pleosporales</taxon>
        <taxon>Sporormiaceae</taxon>
        <taxon>Westerdykella</taxon>
    </lineage>
</organism>
<feature type="compositionally biased region" description="Pro residues" evidence="1">
    <location>
        <begin position="206"/>
        <end position="233"/>
    </location>
</feature>
<evidence type="ECO:0000256" key="1">
    <source>
        <dbReference type="SAM" id="MobiDB-lite"/>
    </source>
</evidence>
<keyword evidence="3" id="KW-1185">Reference proteome</keyword>
<feature type="region of interest" description="Disordered" evidence="1">
    <location>
        <begin position="206"/>
        <end position="308"/>
    </location>
</feature>
<protein>
    <recommendedName>
        <fullName evidence="4">FAR1 domain-containing protein</fullName>
    </recommendedName>
</protein>
<evidence type="ECO:0008006" key="4">
    <source>
        <dbReference type="Google" id="ProtNLM"/>
    </source>
</evidence>
<reference evidence="2" key="1">
    <citation type="journal article" date="2020" name="Stud. Mycol.">
        <title>101 Dothideomycetes genomes: a test case for predicting lifestyles and emergence of pathogens.</title>
        <authorList>
            <person name="Haridas S."/>
            <person name="Albert R."/>
            <person name="Binder M."/>
            <person name="Bloem J."/>
            <person name="Labutti K."/>
            <person name="Salamov A."/>
            <person name="Andreopoulos B."/>
            <person name="Baker S."/>
            <person name="Barry K."/>
            <person name="Bills G."/>
            <person name="Bluhm B."/>
            <person name="Cannon C."/>
            <person name="Castanera R."/>
            <person name="Culley D."/>
            <person name="Daum C."/>
            <person name="Ezra D."/>
            <person name="Gonzalez J."/>
            <person name="Henrissat B."/>
            <person name="Kuo A."/>
            <person name="Liang C."/>
            <person name="Lipzen A."/>
            <person name="Lutzoni F."/>
            <person name="Magnuson J."/>
            <person name="Mondo S."/>
            <person name="Nolan M."/>
            <person name="Ohm R."/>
            <person name="Pangilinan J."/>
            <person name="Park H.-J."/>
            <person name="Ramirez L."/>
            <person name="Alfaro M."/>
            <person name="Sun H."/>
            <person name="Tritt A."/>
            <person name="Yoshinaga Y."/>
            <person name="Zwiers L.-H."/>
            <person name="Turgeon B."/>
            <person name="Goodwin S."/>
            <person name="Spatafora J."/>
            <person name="Crous P."/>
            <person name="Grigoriev I."/>
        </authorList>
    </citation>
    <scope>NUCLEOTIDE SEQUENCE</scope>
    <source>
        <strain evidence="2">CBS 379.55</strain>
    </source>
</reference>
<sequence>MMAEAESETTPNPISRLPVDFIDCIDYHDAVDQLKLLNRGAGFVITIDRTKADSNALKQTRKVFLRCWKSRAYKSTSTGRRRGHTRSTECPWRATLTRQDGGWRVEVKHMEHNHELDEGSPPRPTVLRRQVPKAPLRALAALTPHQLQGEGLQPTADPLQHPNGFQPLPPMGVANGEGAVYAPQPFGGYSPYPSFPAHHLPPMAYPPAPGPPAPGPPAPGPPAPGPPGGPPSQNPQGHDPSGSNITWLTPLGPQSAARMHQPRPPPPPSTGPQPPSGAPASSGPAPPSGRRVRRGGYAVMSEIPVSPS</sequence>
<evidence type="ECO:0000313" key="3">
    <source>
        <dbReference type="Proteomes" id="UP000800097"/>
    </source>
</evidence>
<accession>A0A6A6JPU8</accession>